<dbReference type="InterPro" id="IPR036390">
    <property type="entry name" value="WH_DNA-bd_sf"/>
</dbReference>
<proteinExistence type="predicted"/>
<feature type="domain" description="NrtR DNA-binding winged helix" evidence="2">
    <location>
        <begin position="158"/>
        <end position="217"/>
    </location>
</feature>
<evidence type="ECO:0000259" key="2">
    <source>
        <dbReference type="Pfam" id="PF21906"/>
    </source>
</evidence>
<sequence length="239" mass="26312">MVVATGSTTLTDYPRPNVAVDIAVLTVADGTLNVVIQRDEQGRAALPGRFVRERHTVEETVREVLELKLGLSPDHVHPHLLAVFSDPDRDRRGWTISVAHAVALPAVELSDVTGELAPVTPTGQLASGERVLYDHAQIIAAATDKLRERYEDQPDPDNLLRPPYTLSELRELHEAILGRRLMRDSFNRRAQPLLAPQLDAEGKPATRIGGGRPARLYAKDAPPTATFGWRLPSPRPDTQ</sequence>
<dbReference type="Proteomes" id="UP000010744">
    <property type="component" value="Unassembled WGS sequence"/>
</dbReference>
<dbReference type="Gene3D" id="3.90.79.10">
    <property type="entry name" value="Nucleoside Triphosphate Pyrophosphohydrolase"/>
    <property type="match status" value="1"/>
</dbReference>
<dbReference type="Pfam" id="PF21906">
    <property type="entry name" value="WHD_NrtR"/>
    <property type="match status" value="1"/>
</dbReference>
<organism evidence="3 4">
    <name type="scientific">Gordonia rubripertincta NBRC 101908</name>
    <dbReference type="NCBI Taxonomy" id="1077975"/>
    <lineage>
        <taxon>Bacteria</taxon>
        <taxon>Bacillati</taxon>
        <taxon>Actinomycetota</taxon>
        <taxon>Actinomycetes</taxon>
        <taxon>Mycobacteriales</taxon>
        <taxon>Gordoniaceae</taxon>
        <taxon>Gordonia</taxon>
    </lineage>
</organism>
<reference evidence="3 4" key="1">
    <citation type="submission" date="2012-08" db="EMBL/GenBank/DDBJ databases">
        <title>Whole genome shotgun sequence of Gordonia rubripertincta NBRC 101908.</title>
        <authorList>
            <person name="Takarada H."/>
            <person name="Hosoyama A."/>
            <person name="Tsuchikane K."/>
            <person name="Katsumata H."/>
            <person name="Baba S."/>
            <person name="Ohji S."/>
            <person name="Yamazaki S."/>
            <person name="Fujita N."/>
        </authorList>
    </citation>
    <scope>NUCLEOTIDE SEQUENCE [LARGE SCALE GENOMIC DNA]</scope>
    <source>
        <strain evidence="3 4">NBRC 101908</strain>
    </source>
</reference>
<dbReference type="EMBL" id="BAHB01000028">
    <property type="protein sequence ID" value="GAB84036.1"/>
    <property type="molecule type" value="Genomic_DNA"/>
</dbReference>
<dbReference type="GO" id="GO:0016787">
    <property type="term" value="F:hydrolase activity"/>
    <property type="evidence" value="ECO:0007669"/>
    <property type="project" value="UniProtKB-KW"/>
</dbReference>
<evidence type="ECO:0000313" key="3">
    <source>
        <dbReference type="EMBL" id="GAB84036.1"/>
    </source>
</evidence>
<accession>A0ABQ0HP46</accession>
<dbReference type="InterPro" id="IPR036388">
    <property type="entry name" value="WH-like_DNA-bd_sf"/>
</dbReference>
<gene>
    <name evidence="3" type="ORF">GORBP_028_00400</name>
</gene>
<dbReference type="Gene3D" id="1.10.10.10">
    <property type="entry name" value="Winged helix-like DNA-binding domain superfamily/Winged helix DNA-binding domain"/>
    <property type="match status" value="1"/>
</dbReference>
<dbReference type="RefSeq" id="WP_005195089.1">
    <property type="nucleotide sequence ID" value="NZ_BAHB01000028.1"/>
</dbReference>
<keyword evidence="3" id="KW-0378">Hydrolase</keyword>
<dbReference type="SUPFAM" id="SSF55811">
    <property type="entry name" value="Nudix"/>
    <property type="match status" value="1"/>
</dbReference>
<feature type="region of interest" description="Disordered" evidence="1">
    <location>
        <begin position="199"/>
        <end position="239"/>
    </location>
</feature>
<name>A0ABQ0HP46_GORRU</name>
<keyword evidence="4" id="KW-1185">Reference proteome</keyword>
<dbReference type="InterPro" id="IPR054105">
    <property type="entry name" value="WHD_NrtR"/>
</dbReference>
<dbReference type="SUPFAM" id="SSF46785">
    <property type="entry name" value="Winged helix' DNA-binding domain"/>
    <property type="match status" value="1"/>
</dbReference>
<evidence type="ECO:0000313" key="4">
    <source>
        <dbReference type="Proteomes" id="UP000010744"/>
    </source>
</evidence>
<dbReference type="InterPro" id="IPR015797">
    <property type="entry name" value="NUDIX_hydrolase-like_dom_sf"/>
</dbReference>
<comment type="caution">
    <text evidence="3">The sequence shown here is derived from an EMBL/GenBank/DDBJ whole genome shotgun (WGS) entry which is preliminary data.</text>
</comment>
<protein>
    <submittedName>
        <fullName evidence="3">Hydrolase</fullName>
    </submittedName>
</protein>
<dbReference type="CDD" id="cd18873">
    <property type="entry name" value="NUDIX_NadM_like"/>
    <property type="match status" value="1"/>
</dbReference>
<evidence type="ECO:0000256" key="1">
    <source>
        <dbReference type="SAM" id="MobiDB-lite"/>
    </source>
</evidence>